<dbReference type="InterPro" id="IPR010499">
    <property type="entry name" value="AraC_E-bd"/>
</dbReference>
<dbReference type="EMBL" id="CP095074">
    <property type="protein sequence ID" value="UOQ92734.1"/>
    <property type="molecule type" value="Genomic_DNA"/>
</dbReference>
<keyword evidence="3" id="KW-1185">Reference proteome</keyword>
<feature type="domain" description="AraC effector-binding" evidence="1">
    <location>
        <begin position="10"/>
        <end position="159"/>
    </location>
</feature>
<dbReference type="InterPro" id="IPR029441">
    <property type="entry name" value="Cass2"/>
</dbReference>
<dbReference type="SMART" id="SM00871">
    <property type="entry name" value="AraC_E_bind"/>
    <property type="match status" value="1"/>
</dbReference>
<name>A0ABY4GXF6_9BACI</name>
<evidence type="ECO:0000313" key="2">
    <source>
        <dbReference type="EMBL" id="UOQ92734.1"/>
    </source>
</evidence>
<gene>
    <name evidence="2" type="ORF">MUO14_20305</name>
</gene>
<accession>A0ABY4GXF6</accession>
<evidence type="ECO:0000259" key="1">
    <source>
        <dbReference type="SMART" id="SM00871"/>
    </source>
</evidence>
<dbReference type="InterPro" id="IPR011256">
    <property type="entry name" value="Reg_factor_effector_dom_sf"/>
</dbReference>
<proteinExistence type="predicted"/>
<dbReference type="Proteomes" id="UP000831880">
    <property type="component" value="Chromosome"/>
</dbReference>
<reference evidence="2 3" key="1">
    <citation type="submission" date="2022-04" db="EMBL/GenBank/DDBJ databases">
        <title>Halobacillus sp. isolated from saltern.</title>
        <authorList>
            <person name="Won M."/>
            <person name="Lee C.-M."/>
            <person name="Woen H.-Y."/>
            <person name="Kwon S.-W."/>
        </authorList>
    </citation>
    <scope>NUCLEOTIDE SEQUENCE [LARGE SCALE GENOMIC DNA]</scope>
    <source>
        <strain evidence="2 3">SSTM10-2</strain>
    </source>
</reference>
<dbReference type="SUPFAM" id="SSF55136">
    <property type="entry name" value="Probable bacterial effector-binding domain"/>
    <property type="match status" value="1"/>
</dbReference>
<sequence>MEETSPITLNGVREVDEKKLVGFCVLCNDTAGYGQEIPKAFMTLERRKDEIKQLVEPVKLIGSFKASETSKEEDGYWVCYEVHDFEEIPERMVSLVVPSQKYGVLNFKGQSSEIYKVYTYLHQWIGENGYNRVPDKWTLEIYSKWTEYEDNVDLCDPIF</sequence>
<organism evidence="2 3">
    <name type="scientific">Halobacillus shinanisalinarum</name>
    <dbReference type="NCBI Taxonomy" id="2932258"/>
    <lineage>
        <taxon>Bacteria</taxon>
        <taxon>Bacillati</taxon>
        <taxon>Bacillota</taxon>
        <taxon>Bacilli</taxon>
        <taxon>Bacillales</taxon>
        <taxon>Bacillaceae</taxon>
        <taxon>Halobacillus</taxon>
    </lineage>
</organism>
<protein>
    <submittedName>
        <fullName evidence="2">GyrI-like domain-containing protein</fullName>
    </submittedName>
</protein>
<dbReference type="Pfam" id="PF14526">
    <property type="entry name" value="Cass2"/>
    <property type="match status" value="1"/>
</dbReference>
<dbReference type="RefSeq" id="WP_244752340.1">
    <property type="nucleotide sequence ID" value="NZ_CP095074.1"/>
</dbReference>
<dbReference type="Gene3D" id="3.20.80.10">
    <property type="entry name" value="Regulatory factor, effector binding domain"/>
    <property type="match status" value="1"/>
</dbReference>
<evidence type="ECO:0000313" key="3">
    <source>
        <dbReference type="Proteomes" id="UP000831880"/>
    </source>
</evidence>